<comment type="caution">
    <text evidence="3">The sequence shown here is derived from an EMBL/GenBank/DDBJ whole genome shotgun (WGS) entry which is preliminary data.</text>
</comment>
<dbReference type="Gene3D" id="1.10.287.3240">
    <property type="match status" value="1"/>
</dbReference>
<protein>
    <recommendedName>
        <fullName evidence="1">Vacuolar ATPase assembly protein VMA22</fullName>
    </recommendedName>
</protein>
<dbReference type="PANTHER" id="PTHR31996:SF2">
    <property type="entry name" value="COILED-COIL DOMAIN-CONTAINING PROTEIN 115"/>
    <property type="match status" value="1"/>
</dbReference>
<evidence type="ECO:0000313" key="3">
    <source>
        <dbReference type="EMBL" id="KAJ9577148.1"/>
    </source>
</evidence>
<organism evidence="3 4">
    <name type="scientific">Diploptera punctata</name>
    <name type="common">Pacific beetle cockroach</name>
    <dbReference type="NCBI Taxonomy" id="6984"/>
    <lineage>
        <taxon>Eukaryota</taxon>
        <taxon>Metazoa</taxon>
        <taxon>Ecdysozoa</taxon>
        <taxon>Arthropoda</taxon>
        <taxon>Hexapoda</taxon>
        <taxon>Insecta</taxon>
        <taxon>Pterygota</taxon>
        <taxon>Neoptera</taxon>
        <taxon>Polyneoptera</taxon>
        <taxon>Dictyoptera</taxon>
        <taxon>Blattodea</taxon>
        <taxon>Blaberoidea</taxon>
        <taxon>Blaberidae</taxon>
        <taxon>Diplopterinae</taxon>
        <taxon>Diploptera</taxon>
    </lineage>
</organism>
<dbReference type="GO" id="GO:0051082">
    <property type="term" value="F:unfolded protein binding"/>
    <property type="evidence" value="ECO:0007669"/>
    <property type="project" value="TreeGrafter"/>
</dbReference>
<keyword evidence="4" id="KW-1185">Reference proteome</keyword>
<accession>A0AAD7ZBX1</accession>
<evidence type="ECO:0000256" key="1">
    <source>
        <dbReference type="ARBA" id="ARBA00093634"/>
    </source>
</evidence>
<reference evidence="3" key="2">
    <citation type="submission" date="2023-05" db="EMBL/GenBank/DDBJ databases">
        <authorList>
            <person name="Fouks B."/>
        </authorList>
    </citation>
    <scope>NUCLEOTIDE SEQUENCE</scope>
    <source>
        <strain evidence="3">Stay&amp;Tobe</strain>
        <tissue evidence="3">Testes</tissue>
    </source>
</reference>
<dbReference type="AlphaFoldDB" id="A0AAD7ZBX1"/>
<dbReference type="InterPro" id="IPR040357">
    <property type="entry name" value="Vma22/CCDC115"/>
</dbReference>
<dbReference type="GO" id="GO:0070072">
    <property type="term" value="P:vacuolar proton-transporting V-type ATPase complex assembly"/>
    <property type="evidence" value="ECO:0007669"/>
    <property type="project" value="InterPro"/>
</dbReference>
<evidence type="ECO:0000313" key="4">
    <source>
        <dbReference type="Proteomes" id="UP001233999"/>
    </source>
</evidence>
<gene>
    <name evidence="3" type="ORF">L9F63_006270</name>
</gene>
<proteinExistence type="predicted"/>
<evidence type="ECO:0000256" key="2">
    <source>
        <dbReference type="SAM" id="Coils"/>
    </source>
</evidence>
<dbReference type="PANTHER" id="PTHR31996">
    <property type="entry name" value="COILED-COIL DOMAIN-CONTAINING PROTEIN 115"/>
    <property type="match status" value="1"/>
</dbReference>
<feature type="coiled-coil region" evidence="2">
    <location>
        <begin position="164"/>
        <end position="191"/>
    </location>
</feature>
<keyword evidence="2" id="KW-0175">Coiled coil</keyword>
<reference evidence="3" key="1">
    <citation type="journal article" date="2023" name="IScience">
        <title>Live-bearing cockroach genome reveals convergent evolutionary mechanisms linked to viviparity in insects and beyond.</title>
        <authorList>
            <person name="Fouks B."/>
            <person name="Harrison M.C."/>
            <person name="Mikhailova A.A."/>
            <person name="Marchal E."/>
            <person name="English S."/>
            <person name="Carruthers M."/>
            <person name="Jennings E.C."/>
            <person name="Chiamaka E.L."/>
            <person name="Frigard R.A."/>
            <person name="Pippel M."/>
            <person name="Attardo G.M."/>
            <person name="Benoit J.B."/>
            <person name="Bornberg-Bauer E."/>
            <person name="Tobe S.S."/>
        </authorList>
    </citation>
    <scope>NUCLEOTIDE SEQUENCE</scope>
    <source>
        <strain evidence="3">Stay&amp;Tobe</strain>
    </source>
</reference>
<name>A0AAD7ZBX1_DIPPU</name>
<dbReference type="EMBL" id="JASPKZ010009372">
    <property type="protein sequence ID" value="KAJ9577148.1"/>
    <property type="molecule type" value="Genomic_DNA"/>
</dbReference>
<sequence>MYDTIETVCHDLDLLTINMFELMEEQIKCKMQMEELMKSSCLELAKSRYIMGNHNVSKLQLPTEDSEDVLALKTVASTVETKNNVECTVFKLNTNSENTHKTEIEDGVRERIVTDGDERELCTKPKSENGIVNDPIKWFGFLVPQNLRQAQKGFQNLLELVIESANIQSELEATRKKMNKLRKLKKKFEKDTTT</sequence>
<feature type="non-terminal residue" evidence="3">
    <location>
        <position position="1"/>
    </location>
</feature>
<dbReference type="Proteomes" id="UP001233999">
    <property type="component" value="Unassembled WGS sequence"/>
</dbReference>
<dbReference type="Pfam" id="PF21730">
    <property type="entry name" value="Vma22_CCDC115"/>
    <property type="match status" value="1"/>
</dbReference>